<accession>A0A6A4HR81</accession>
<dbReference type="AlphaFoldDB" id="A0A6A4HR81"/>
<evidence type="ECO:0000313" key="1">
    <source>
        <dbReference type="EMBL" id="KAE9400949.1"/>
    </source>
</evidence>
<keyword evidence="2" id="KW-1185">Reference proteome</keyword>
<feature type="non-terminal residue" evidence="1">
    <location>
        <position position="77"/>
    </location>
</feature>
<dbReference type="Proteomes" id="UP000799118">
    <property type="component" value="Unassembled WGS sequence"/>
</dbReference>
<organism evidence="1 2">
    <name type="scientific">Gymnopus androsaceus JB14</name>
    <dbReference type="NCBI Taxonomy" id="1447944"/>
    <lineage>
        <taxon>Eukaryota</taxon>
        <taxon>Fungi</taxon>
        <taxon>Dikarya</taxon>
        <taxon>Basidiomycota</taxon>
        <taxon>Agaricomycotina</taxon>
        <taxon>Agaricomycetes</taxon>
        <taxon>Agaricomycetidae</taxon>
        <taxon>Agaricales</taxon>
        <taxon>Marasmiineae</taxon>
        <taxon>Omphalotaceae</taxon>
        <taxon>Gymnopus</taxon>
    </lineage>
</organism>
<sequence length="77" mass="8753">MPVSVNHHMVSYGDRPNDYDSGIKILRNKFGAIHQSVTPNKEREPYTLLLDTSRTVTIIADYGDIIIRGNLRSLRLV</sequence>
<proteinExistence type="predicted"/>
<dbReference type="Gene3D" id="3.40.50.300">
    <property type="entry name" value="P-loop containing nucleotide triphosphate hydrolases"/>
    <property type="match status" value="1"/>
</dbReference>
<reference evidence="1" key="1">
    <citation type="journal article" date="2019" name="Environ. Microbiol.">
        <title>Fungal ecological strategies reflected in gene transcription - a case study of two litter decomposers.</title>
        <authorList>
            <person name="Barbi F."/>
            <person name="Kohler A."/>
            <person name="Barry K."/>
            <person name="Baskaran P."/>
            <person name="Daum C."/>
            <person name="Fauchery L."/>
            <person name="Ihrmark K."/>
            <person name="Kuo A."/>
            <person name="LaButti K."/>
            <person name="Lipzen A."/>
            <person name="Morin E."/>
            <person name="Grigoriev I.V."/>
            <person name="Henrissat B."/>
            <person name="Lindahl B."/>
            <person name="Martin F."/>
        </authorList>
    </citation>
    <scope>NUCLEOTIDE SEQUENCE</scope>
    <source>
        <strain evidence="1">JB14</strain>
    </source>
</reference>
<protein>
    <submittedName>
        <fullName evidence="1">Uncharacterized protein</fullName>
    </submittedName>
</protein>
<dbReference type="OrthoDB" id="5817230at2759"/>
<gene>
    <name evidence="1" type="ORF">BT96DRAFT_818496</name>
</gene>
<dbReference type="EMBL" id="ML769451">
    <property type="protein sequence ID" value="KAE9400949.1"/>
    <property type="molecule type" value="Genomic_DNA"/>
</dbReference>
<name>A0A6A4HR81_9AGAR</name>
<evidence type="ECO:0000313" key="2">
    <source>
        <dbReference type="Proteomes" id="UP000799118"/>
    </source>
</evidence>
<dbReference type="InterPro" id="IPR027417">
    <property type="entry name" value="P-loop_NTPase"/>
</dbReference>